<dbReference type="Proteomes" id="UP000613401">
    <property type="component" value="Unassembled WGS sequence"/>
</dbReference>
<dbReference type="AlphaFoldDB" id="A0A8H4CVP7"/>
<feature type="transmembrane region" description="Helical" evidence="9">
    <location>
        <begin position="370"/>
        <end position="396"/>
    </location>
</feature>
<evidence type="ECO:0000256" key="9">
    <source>
        <dbReference type="SAM" id="Phobius"/>
    </source>
</evidence>
<dbReference type="InterPro" id="IPR026030">
    <property type="entry name" value="Pur-cyt_permease_Fcy2/21/22"/>
</dbReference>
<feature type="transmembrane region" description="Helical" evidence="9">
    <location>
        <begin position="435"/>
        <end position="457"/>
    </location>
</feature>
<evidence type="ECO:0000256" key="1">
    <source>
        <dbReference type="ARBA" id="ARBA00004141"/>
    </source>
</evidence>
<dbReference type="Gene3D" id="1.10.4160.10">
    <property type="entry name" value="Hydantoin permease"/>
    <property type="match status" value="1"/>
</dbReference>
<evidence type="ECO:0000256" key="8">
    <source>
        <dbReference type="SAM" id="MobiDB-lite"/>
    </source>
</evidence>
<reference evidence="10" key="1">
    <citation type="journal article" date="2020" name="Phytopathology">
        <title>Genome sequence and comparative analysis of Colletotrichum gloeosporioides isolated from Liriodendron leaves.</title>
        <authorList>
            <person name="Fu F.F."/>
            <person name="Hao Z."/>
            <person name="Wang P."/>
            <person name="Lu Y."/>
            <person name="Xue L.J."/>
            <person name="Wei G."/>
            <person name="Tian Y."/>
            <person name="Baishi H."/>
            <person name="Xu H."/>
            <person name="Shi J."/>
            <person name="Cheng T."/>
            <person name="Wang G."/>
            <person name="Yi Y."/>
            <person name="Chen J."/>
        </authorList>
    </citation>
    <scope>NUCLEOTIDE SEQUENCE</scope>
    <source>
        <strain evidence="10">Lc1</strain>
    </source>
</reference>
<feature type="transmembrane region" description="Helical" evidence="9">
    <location>
        <begin position="478"/>
        <end position="501"/>
    </location>
</feature>
<evidence type="ECO:0000256" key="4">
    <source>
        <dbReference type="ARBA" id="ARBA00022692"/>
    </source>
</evidence>
<feature type="transmembrane region" description="Helical" evidence="9">
    <location>
        <begin position="312"/>
        <end position="335"/>
    </location>
</feature>
<feature type="transmembrane region" description="Helical" evidence="9">
    <location>
        <begin position="276"/>
        <end position="300"/>
    </location>
</feature>
<sequence length="539" mass="58119">MGEGGSPATASEARFIGDPDISGADCYQEAPSMASTRDNMPTGSEKQDDGSDVKHDVETASSIHEAQSEEARGWRVWAKKLMSLGHVEVRGIAPIPIEERTVTRTVNIFTLWWCMNANVLPITFGMLGATYGLSLRDASLIIVFFTLLTTPIPAYLSTLGPKTGMRQMIQARYSFGRHLVAVPVLLNLATLTGFCVIMAVIGGQCLSAVGEGNVSPAVGIVIVALLALVISFCGFTVLHLYERFAWIPAVIAIIIAIGCGGSHLKEQAPTEPATPQSVMSFGMIVASYMIPWACLASDFTTYLEPYTPSKKIFVYTYLGLALPTILLMILGAAIASSIPLVPAWQQAYDENLVGGVLSAMLTSASTFGKVVTVILSFTLLGNIAATSYSITLNFQLLAPALKKVPRSVFALLVTAIIIPVGIRAATDFFASLENFIALIGYWSAAFLSVILVEHFWFRKADCERYETEAWEDVRKLPVGAAALGSCVLCFALVIPCMAQVWWTGPIAEVTGDIGFELAFVVSGLLYVPFRTLERRLSGR</sequence>
<comment type="caution">
    <text evidence="10">The sequence shown here is derived from an EMBL/GenBank/DDBJ whole genome shotgun (WGS) entry which is preliminary data.</text>
</comment>
<dbReference type="RefSeq" id="XP_045270115.1">
    <property type="nucleotide sequence ID" value="XM_045403212.1"/>
</dbReference>
<evidence type="ECO:0000256" key="2">
    <source>
        <dbReference type="ARBA" id="ARBA00008974"/>
    </source>
</evidence>
<evidence type="ECO:0000313" key="10">
    <source>
        <dbReference type="EMBL" id="KAF3810956.1"/>
    </source>
</evidence>
<keyword evidence="3 7" id="KW-0813">Transport</keyword>
<gene>
    <name evidence="10" type="ORF">GCG54_00003134</name>
</gene>
<comment type="similarity">
    <text evidence="2 7">Belongs to the purine-cytosine permease (2.A.39) family.</text>
</comment>
<dbReference type="InterPro" id="IPR001248">
    <property type="entry name" value="Pur-cyt_permease"/>
</dbReference>
<name>A0A8H4CVP7_COLGL</name>
<comment type="subcellular location">
    <subcellularLocation>
        <location evidence="1">Membrane</location>
        <topology evidence="1">Multi-pass membrane protein</topology>
    </subcellularLocation>
</comment>
<feature type="transmembrane region" description="Helical" evidence="9">
    <location>
        <begin position="110"/>
        <end position="132"/>
    </location>
</feature>
<feature type="transmembrane region" description="Helical" evidence="9">
    <location>
        <begin position="245"/>
        <end position="264"/>
    </location>
</feature>
<keyword evidence="4 9" id="KW-0812">Transmembrane</keyword>
<dbReference type="PIRSF" id="PIRSF002744">
    <property type="entry name" value="Pur-cyt_permease"/>
    <property type="match status" value="1"/>
</dbReference>
<feature type="transmembrane region" description="Helical" evidence="9">
    <location>
        <begin position="408"/>
        <end position="429"/>
    </location>
</feature>
<organism evidence="10 11">
    <name type="scientific">Colletotrichum gloeosporioides</name>
    <name type="common">Anthracnose fungus</name>
    <name type="synonym">Glomerella cingulata</name>
    <dbReference type="NCBI Taxonomy" id="474922"/>
    <lineage>
        <taxon>Eukaryota</taxon>
        <taxon>Fungi</taxon>
        <taxon>Dikarya</taxon>
        <taxon>Ascomycota</taxon>
        <taxon>Pezizomycotina</taxon>
        <taxon>Sordariomycetes</taxon>
        <taxon>Hypocreomycetidae</taxon>
        <taxon>Glomerellales</taxon>
        <taxon>Glomerellaceae</taxon>
        <taxon>Colletotrichum</taxon>
        <taxon>Colletotrichum gloeosporioides species complex</taxon>
    </lineage>
</organism>
<dbReference type="Pfam" id="PF02133">
    <property type="entry name" value="Transp_cyt_pur"/>
    <property type="match status" value="1"/>
</dbReference>
<feature type="compositionally biased region" description="Polar residues" evidence="8">
    <location>
        <begin position="33"/>
        <end position="44"/>
    </location>
</feature>
<dbReference type="GO" id="GO:0005886">
    <property type="term" value="C:plasma membrane"/>
    <property type="evidence" value="ECO:0007669"/>
    <property type="project" value="TreeGrafter"/>
</dbReference>
<feature type="compositionally biased region" description="Basic and acidic residues" evidence="8">
    <location>
        <begin position="45"/>
        <end position="58"/>
    </location>
</feature>
<dbReference type="GO" id="GO:0022857">
    <property type="term" value="F:transmembrane transporter activity"/>
    <property type="evidence" value="ECO:0007669"/>
    <property type="project" value="InterPro"/>
</dbReference>
<evidence type="ECO:0000256" key="6">
    <source>
        <dbReference type="ARBA" id="ARBA00023136"/>
    </source>
</evidence>
<evidence type="ECO:0000313" key="11">
    <source>
        <dbReference type="Proteomes" id="UP000613401"/>
    </source>
</evidence>
<feature type="region of interest" description="Disordered" evidence="8">
    <location>
        <begin position="1"/>
        <end position="65"/>
    </location>
</feature>
<feature type="transmembrane region" description="Helical" evidence="9">
    <location>
        <begin position="179"/>
        <end position="202"/>
    </location>
</feature>
<keyword evidence="11" id="KW-1185">Reference proteome</keyword>
<dbReference type="GeneID" id="69010295"/>
<keyword evidence="6 7" id="KW-0472">Membrane</keyword>
<keyword evidence="5 9" id="KW-1133">Transmembrane helix</keyword>
<accession>A0A8H4CVP7</accession>
<evidence type="ECO:0000256" key="7">
    <source>
        <dbReference type="PIRNR" id="PIRNR002744"/>
    </source>
</evidence>
<reference evidence="10" key="2">
    <citation type="submission" date="2020-03" db="EMBL/GenBank/DDBJ databases">
        <authorList>
            <person name="Fu F.-F."/>
            <person name="Chen J."/>
        </authorList>
    </citation>
    <scope>NUCLEOTIDE SEQUENCE</scope>
    <source>
        <strain evidence="10">Lc1</strain>
    </source>
</reference>
<dbReference type="PANTHER" id="PTHR31806">
    <property type="entry name" value="PURINE-CYTOSINE PERMEASE FCY2-RELATED"/>
    <property type="match status" value="1"/>
</dbReference>
<evidence type="ECO:0000256" key="3">
    <source>
        <dbReference type="ARBA" id="ARBA00022448"/>
    </source>
</evidence>
<proteinExistence type="inferred from homology"/>
<feature type="transmembrane region" description="Helical" evidence="9">
    <location>
        <begin position="513"/>
        <end position="529"/>
    </location>
</feature>
<dbReference type="PANTHER" id="PTHR31806:SF5">
    <property type="entry name" value="PURINE-CYTOSINE PERMEASE FCY21"/>
    <property type="match status" value="1"/>
</dbReference>
<feature type="transmembrane region" description="Helical" evidence="9">
    <location>
        <begin position="214"/>
        <end position="238"/>
    </location>
</feature>
<dbReference type="EMBL" id="WVTB01000009">
    <property type="protein sequence ID" value="KAF3810956.1"/>
    <property type="molecule type" value="Genomic_DNA"/>
</dbReference>
<evidence type="ECO:0000256" key="5">
    <source>
        <dbReference type="ARBA" id="ARBA00022989"/>
    </source>
</evidence>
<feature type="transmembrane region" description="Helical" evidence="9">
    <location>
        <begin position="138"/>
        <end position="158"/>
    </location>
</feature>
<protein>
    <submittedName>
        <fullName evidence="10">Vitamin B6 transporter TPN1</fullName>
    </submittedName>
</protein>